<dbReference type="AlphaFoldDB" id="A0A4Q9FXN0"/>
<keyword evidence="1" id="KW-1133">Transmembrane helix</keyword>
<dbReference type="Proteomes" id="UP000293520">
    <property type="component" value="Unassembled WGS sequence"/>
</dbReference>
<keyword evidence="1" id="KW-0472">Membrane</keyword>
<dbReference type="OrthoDB" id="145485at2"/>
<feature type="transmembrane region" description="Helical" evidence="1">
    <location>
        <begin position="23"/>
        <end position="41"/>
    </location>
</feature>
<sequence>MTDISYPRESASNRMFGARLRAYAPYLLAVLLFGLGAYALYRLLAPVDIQAVADQIRTTPWHLIALALGATFAGYLCLAAYDWSALHHIGKPLPLPVVISGGFLAYAFGNTIGLTAVSGGAVRWRLYSGLGLDGYDIAAVSTFTAMAFGVAATLVGLGALAVHPMALASVLPFQPFSVRLLAIAAILVILGPLVWASVTRRRLKIGRFELQAPSPGLLEIWAKVGDA</sequence>
<feature type="transmembrane region" description="Helical" evidence="1">
    <location>
        <begin position="61"/>
        <end position="81"/>
    </location>
</feature>
<keyword evidence="1" id="KW-0812">Transmembrane</keyword>
<gene>
    <name evidence="2" type="ORF">EYE42_11835</name>
</gene>
<comment type="caution">
    <text evidence="2">The sequence shown here is derived from an EMBL/GenBank/DDBJ whole genome shotgun (WGS) entry which is preliminary data.</text>
</comment>
<proteinExistence type="predicted"/>
<reference evidence="2 3" key="1">
    <citation type="submission" date="2019-02" db="EMBL/GenBank/DDBJ databases">
        <title>Paracoccus subflavus sp. nov., isolated from marine sediment of the Pacific Ocean.</title>
        <authorList>
            <person name="Zhang G."/>
        </authorList>
    </citation>
    <scope>NUCLEOTIDE SEQUENCE [LARGE SCALE GENOMIC DNA]</scope>
    <source>
        <strain evidence="2 3">GY0581</strain>
    </source>
</reference>
<protein>
    <submittedName>
        <fullName evidence="2">UPF0104 family protein</fullName>
    </submittedName>
</protein>
<evidence type="ECO:0000313" key="3">
    <source>
        <dbReference type="Proteomes" id="UP000293520"/>
    </source>
</evidence>
<feature type="transmembrane region" description="Helical" evidence="1">
    <location>
        <begin position="180"/>
        <end position="198"/>
    </location>
</feature>
<accession>A0A4Q9FXN0</accession>
<name>A0A4Q9FXN0_9RHOB</name>
<feature type="transmembrane region" description="Helical" evidence="1">
    <location>
        <begin position="137"/>
        <end position="160"/>
    </location>
</feature>
<dbReference type="EMBL" id="SISK01000009">
    <property type="protein sequence ID" value="TBN38593.1"/>
    <property type="molecule type" value="Genomic_DNA"/>
</dbReference>
<keyword evidence="3" id="KW-1185">Reference proteome</keyword>
<feature type="transmembrane region" description="Helical" evidence="1">
    <location>
        <begin position="93"/>
        <end position="117"/>
    </location>
</feature>
<evidence type="ECO:0000256" key="1">
    <source>
        <dbReference type="SAM" id="Phobius"/>
    </source>
</evidence>
<organism evidence="2 3">
    <name type="scientific">Paracoccus subflavus</name>
    <dbReference type="NCBI Taxonomy" id="2528244"/>
    <lineage>
        <taxon>Bacteria</taxon>
        <taxon>Pseudomonadati</taxon>
        <taxon>Pseudomonadota</taxon>
        <taxon>Alphaproteobacteria</taxon>
        <taxon>Rhodobacterales</taxon>
        <taxon>Paracoccaceae</taxon>
        <taxon>Paracoccus</taxon>
    </lineage>
</organism>
<evidence type="ECO:0000313" key="2">
    <source>
        <dbReference type="EMBL" id="TBN38593.1"/>
    </source>
</evidence>